<feature type="compositionally biased region" description="Low complexity" evidence="11">
    <location>
        <begin position="610"/>
        <end position="633"/>
    </location>
</feature>
<evidence type="ECO:0000256" key="6">
    <source>
        <dbReference type="ARBA" id="ARBA00022722"/>
    </source>
</evidence>
<evidence type="ECO:0000256" key="7">
    <source>
        <dbReference type="ARBA" id="ARBA00022723"/>
    </source>
</evidence>
<comment type="catalytic activity">
    <reaction evidence="1">
        <text>Endonucleolytic cleavage of RNA, removing extra 3' nucleotides from tRNA precursor, generating 3' termini of tRNAs. A 3'-hydroxy group is left at the tRNA terminus and a 5'-phosphoryl group is left at the trailer molecule.</text>
        <dbReference type="EC" id="3.1.26.11"/>
    </reaction>
</comment>
<dbReference type="InterPro" id="IPR047151">
    <property type="entry name" value="RNZ2-like"/>
</dbReference>
<keyword evidence="5" id="KW-0819">tRNA processing</keyword>
<dbReference type="GO" id="GO:1990180">
    <property type="term" value="P:mitochondrial tRNA 3'-end processing"/>
    <property type="evidence" value="ECO:0007669"/>
    <property type="project" value="TreeGrafter"/>
</dbReference>
<proteinExistence type="inferred from homology"/>
<dbReference type="SUPFAM" id="SSF56281">
    <property type="entry name" value="Metallo-hydrolase/oxidoreductase"/>
    <property type="match status" value="2"/>
</dbReference>
<dbReference type="GO" id="GO:0005739">
    <property type="term" value="C:mitochondrion"/>
    <property type="evidence" value="ECO:0007669"/>
    <property type="project" value="TreeGrafter"/>
</dbReference>
<evidence type="ECO:0000313" key="14">
    <source>
        <dbReference type="Proteomes" id="UP000772434"/>
    </source>
</evidence>
<dbReference type="EC" id="3.1.26.11" evidence="4"/>
<organism evidence="13 14">
    <name type="scientific">Rhodocollybia butyracea</name>
    <dbReference type="NCBI Taxonomy" id="206335"/>
    <lineage>
        <taxon>Eukaryota</taxon>
        <taxon>Fungi</taxon>
        <taxon>Dikarya</taxon>
        <taxon>Basidiomycota</taxon>
        <taxon>Agaricomycotina</taxon>
        <taxon>Agaricomycetes</taxon>
        <taxon>Agaricomycetidae</taxon>
        <taxon>Agaricales</taxon>
        <taxon>Marasmiineae</taxon>
        <taxon>Omphalotaceae</taxon>
        <taxon>Rhodocollybia</taxon>
    </lineage>
</organism>
<dbReference type="GO" id="GO:0042781">
    <property type="term" value="F:3'-tRNA processing endoribonuclease activity"/>
    <property type="evidence" value="ECO:0007669"/>
    <property type="project" value="UniProtKB-EC"/>
</dbReference>
<name>A0A9P5TY87_9AGAR</name>
<evidence type="ECO:0000256" key="8">
    <source>
        <dbReference type="ARBA" id="ARBA00022759"/>
    </source>
</evidence>
<evidence type="ECO:0000259" key="12">
    <source>
        <dbReference type="Pfam" id="PF13691"/>
    </source>
</evidence>
<evidence type="ECO:0000256" key="11">
    <source>
        <dbReference type="SAM" id="MobiDB-lite"/>
    </source>
</evidence>
<feature type="region of interest" description="Disordered" evidence="11">
    <location>
        <begin position="603"/>
        <end position="633"/>
    </location>
</feature>
<dbReference type="AlphaFoldDB" id="A0A9P5TY87"/>
<keyword evidence="9" id="KW-0378">Hydrolase</keyword>
<feature type="domain" description="tRNase Z endonuclease" evidence="12">
    <location>
        <begin position="10"/>
        <end position="70"/>
    </location>
</feature>
<evidence type="ECO:0000256" key="10">
    <source>
        <dbReference type="ARBA" id="ARBA00022833"/>
    </source>
</evidence>
<comment type="similarity">
    <text evidence="3">Belongs to the RNase Z family.</text>
</comment>
<dbReference type="EMBL" id="JADNRY010000329">
    <property type="protein sequence ID" value="KAF9059057.1"/>
    <property type="molecule type" value="Genomic_DNA"/>
</dbReference>
<gene>
    <name evidence="13" type="ORF">BDP27DRAFT_1407846</name>
</gene>
<evidence type="ECO:0000256" key="5">
    <source>
        <dbReference type="ARBA" id="ARBA00022694"/>
    </source>
</evidence>
<evidence type="ECO:0000256" key="3">
    <source>
        <dbReference type="ARBA" id="ARBA00007823"/>
    </source>
</evidence>
<feature type="compositionally biased region" description="Basic residues" evidence="11">
    <location>
        <begin position="274"/>
        <end position="286"/>
    </location>
</feature>
<comment type="caution">
    <text evidence="13">The sequence shown here is derived from an EMBL/GenBank/DDBJ whole genome shotgun (WGS) entry which is preliminary data.</text>
</comment>
<dbReference type="PANTHER" id="PTHR12553">
    <property type="entry name" value="ZINC PHOSPHODIESTERASE ELAC PROTEIN 2"/>
    <property type="match status" value="1"/>
</dbReference>
<dbReference type="CDD" id="cd07718">
    <property type="entry name" value="RNaseZ_ELAC1_ELAC2-C-term-like_MBL-fold"/>
    <property type="match status" value="1"/>
</dbReference>
<evidence type="ECO:0000256" key="1">
    <source>
        <dbReference type="ARBA" id="ARBA00000402"/>
    </source>
</evidence>
<dbReference type="InterPro" id="IPR036866">
    <property type="entry name" value="RibonucZ/Hydroxyglut_hydro"/>
</dbReference>
<evidence type="ECO:0000313" key="13">
    <source>
        <dbReference type="EMBL" id="KAF9059057.1"/>
    </source>
</evidence>
<keyword evidence="7" id="KW-0479">Metal-binding</keyword>
<sequence length="1011" mass="109463">MTAPTNWSMQVLSTLTSDTDPCIVFSFAQSPDGRPGSGKYIFNVGENTNRAFIQSKANWSGTRGIFLTGVGRGVNRDRTGGLAGMLMTFADAFNPSEKEKSHPVAVVGPPGTKHLLASMRGYMYRESLPVLPKQVPFDVQETAPSPVFKDSLFTVYAIPIRPSPSSSQLLKRKRQDDTETEPPSKKIAAAAHTDPDAPMSSASLDSELPIEQNLASLLSSPSFGPSTLNTLSSAQSQEWRELMVDIMFPASRAARAEQAEREAALANSSGDRRGRFKHDKKKNKGKGKQDASASTASTKGYERTSRFVLPKDKSGEPDDYRRPSLVDGFHAQLPRFKAADGVRPSALAVSYLCVGPLVRGKFDGAKADKLGIPNRLRGKLSKGETVTFKGKGEEEVEVKPEDVIAPSVPPAAALILDIPSPEYIPSLVQAFSEGGPYARWCKYGSSSGSVPVEDIKEAEDFTLHTIIHLLGEDVLEDERYQAFMAGFEREEKVHHIISSPPHLPDPVTFTSSAYQQLKLAQLDPEVFRMPKFRTSCEKDLFGIPNLPKSVTAMKHNMLVSMRPMGPPVQDEGALAMGASDEDAGVGEAGTVVASMNTSTVMTTTANPDVTTSTNTDTDITTTTTTNIPDATPSTIQLKPHTAAAFTAGRAAAEAYAASPAGMRKLSSMITGEGGAVIPSEKPKGHDVSVITLGTGSAVPGKYRNVSATVVRIPGYGSVLLDCGEGTWGQLCRMFGGGGGGKDGGVEDVYCFLRELRCLFVSHVHGDHHMGLAKLLAMRKSLNPPPTHPLYLVTLRSVHVYLRELSDLEDLGLFDDDGAGIVTVLSPALHWKQSNDYVATGMWSVGGTEEWLDLATSRRHAAKMCESLNLKSLHTVDMRHRTRCYGCVIRSLDGWSISFSADSMPSDALVYASNSSNNHTTLLIHEATMSDDEVDLAARKAHSTMGQALEVGKRMRAANPVDDSPFIILAFDHAYMTLGTMWKMQFYLEAIERGLEEVGDGVEEEEDRLRRI</sequence>
<dbReference type="Proteomes" id="UP000772434">
    <property type="component" value="Unassembled WGS sequence"/>
</dbReference>
<keyword evidence="8" id="KW-0255">Endonuclease</keyword>
<dbReference type="InterPro" id="IPR027794">
    <property type="entry name" value="tRNase_Z_dom"/>
</dbReference>
<evidence type="ECO:0000256" key="9">
    <source>
        <dbReference type="ARBA" id="ARBA00022801"/>
    </source>
</evidence>
<dbReference type="OrthoDB" id="527344at2759"/>
<feature type="region of interest" description="Disordered" evidence="11">
    <location>
        <begin position="165"/>
        <end position="204"/>
    </location>
</feature>
<protein>
    <recommendedName>
        <fullName evidence="4">ribonuclease Z</fullName>
        <ecNumber evidence="4">3.1.26.11</ecNumber>
    </recommendedName>
</protein>
<keyword evidence="10" id="KW-0862">Zinc</keyword>
<keyword evidence="6" id="KW-0540">Nuclease</keyword>
<feature type="compositionally biased region" description="Basic and acidic residues" evidence="11">
    <location>
        <begin position="300"/>
        <end position="323"/>
    </location>
</feature>
<keyword evidence="14" id="KW-1185">Reference proteome</keyword>
<comment type="cofactor">
    <cofactor evidence="2">
        <name>Zn(2+)</name>
        <dbReference type="ChEBI" id="CHEBI:29105"/>
    </cofactor>
</comment>
<evidence type="ECO:0000256" key="2">
    <source>
        <dbReference type="ARBA" id="ARBA00001947"/>
    </source>
</evidence>
<dbReference type="Gene3D" id="3.60.15.10">
    <property type="entry name" value="Ribonuclease Z/Hydroxyacylglutathione hydrolase-like"/>
    <property type="match status" value="2"/>
</dbReference>
<accession>A0A9P5TY87</accession>
<dbReference type="Pfam" id="PF13691">
    <property type="entry name" value="Lactamase_B_4"/>
    <property type="match status" value="1"/>
</dbReference>
<evidence type="ECO:0000256" key="4">
    <source>
        <dbReference type="ARBA" id="ARBA00012477"/>
    </source>
</evidence>
<feature type="region of interest" description="Disordered" evidence="11">
    <location>
        <begin position="259"/>
        <end position="323"/>
    </location>
</feature>
<reference evidence="13" key="1">
    <citation type="submission" date="2020-11" db="EMBL/GenBank/DDBJ databases">
        <authorList>
            <consortium name="DOE Joint Genome Institute"/>
            <person name="Ahrendt S."/>
            <person name="Riley R."/>
            <person name="Andreopoulos W."/>
            <person name="Labutti K."/>
            <person name="Pangilinan J."/>
            <person name="Ruiz-Duenas F.J."/>
            <person name="Barrasa J.M."/>
            <person name="Sanchez-Garcia M."/>
            <person name="Camarero S."/>
            <person name="Miyauchi S."/>
            <person name="Serrano A."/>
            <person name="Linde D."/>
            <person name="Babiker R."/>
            <person name="Drula E."/>
            <person name="Ayuso-Fernandez I."/>
            <person name="Pacheco R."/>
            <person name="Padilla G."/>
            <person name="Ferreira P."/>
            <person name="Barriuso J."/>
            <person name="Kellner H."/>
            <person name="Castanera R."/>
            <person name="Alfaro M."/>
            <person name="Ramirez L."/>
            <person name="Pisabarro A.G."/>
            <person name="Kuo A."/>
            <person name="Tritt A."/>
            <person name="Lipzen A."/>
            <person name="He G."/>
            <person name="Yan M."/>
            <person name="Ng V."/>
            <person name="Cullen D."/>
            <person name="Martin F."/>
            <person name="Rosso M.-N."/>
            <person name="Henrissat B."/>
            <person name="Hibbett D."/>
            <person name="Martinez A.T."/>
            <person name="Grigoriev I.V."/>
        </authorList>
    </citation>
    <scope>NUCLEOTIDE SEQUENCE</scope>
    <source>
        <strain evidence="13">AH 40177</strain>
    </source>
</reference>
<dbReference type="GO" id="GO:0046872">
    <property type="term" value="F:metal ion binding"/>
    <property type="evidence" value="ECO:0007669"/>
    <property type="project" value="UniProtKB-KW"/>
</dbReference>
<dbReference type="PANTHER" id="PTHR12553:SF49">
    <property type="entry name" value="ZINC PHOSPHODIESTERASE ELAC PROTEIN 2"/>
    <property type="match status" value="1"/>
</dbReference>